<proteinExistence type="predicted"/>
<gene>
    <name evidence="3" type="ORF">K435DRAFT_872724</name>
</gene>
<sequence>MRFTVSFITLVSVSLVSVGSISARQTHSAKTLRHLLVRQVPGVNFNALPAECQNQQCSNTVNNLHLRCDSLNDCGCSSSDISDAQSCFDCLANVAITPDLKDGFEQDASTYESNCQKLIDASTQPAFSGSSVSGTLTAESGSSSQSQSAQSTSSNSGDISGATTATSPTPSSGGNNSDGAVNIGANIVSLTLVTVFGGLLAL</sequence>
<feature type="compositionally biased region" description="Polar residues" evidence="1">
    <location>
        <begin position="125"/>
        <end position="139"/>
    </location>
</feature>
<keyword evidence="2" id="KW-0732">Signal</keyword>
<accession>A0A4V4HC68</accession>
<evidence type="ECO:0000256" key="1">
    <source>
        <dbReference type="SAM" id="MobiDB-lite"/>
    </source>
</evidence>
<feature type="region of interest" description="Disordered" evidence="1">
    <location>
        <begin position="125"/>
        <end position="177"/>
    </location>
</feature>
<reference evidence="3 4" key="1">
    <citation type="journal article" date="2019" name="Nat. Ecol. Evol.">
        <title>Megaphylogeny resolves global patterns of mushroom evolution.</title>
        <authorList>
            <person name="Varga T."/>
            <person name="Krizsan K."/>
            <person name="Foldi C."/>
            <person name="Dima B."/>
            <person name="Sanchez-Garcia M."/>
            <person name="Sanchez-Ramirez S."/>
            <person name="Szollosi G.J."/>
            <person name="Szarkandi J.G."/>
            <person name="Papp V."/>
            <person name="Albert L."/>
            <person name="Andreopoulos W."/>
            <person name="Angelini C."/>
            <person name="Antonin V."/>
            <person name="Barry K.W."/>
            <person name="Bougher N.L."/>
            <person name="Buchanan P."/>
            <person name="Buyck B."/>
            <person name="Bense V."/>
            <person name="Catcheside P."/>
            <person name="Chovatia M."/>
            <person name="Cooper J."/>
            <person name="Damon W."/>
            <person name="Desjardin D."/>
            <person name="Finy P."/>
            <person name="Geml J."/>
            <person name="Haridas S."/>
            <person name="Hughes K."/>
            <person name="Justo A."/>
            <person name="Karasinski D."/>
            <person name="Kautmanova I."/>
            <person name="Kiss B."/>
            <person name="Kocsube S."/>
            <person name="Kotiranta H."/>
            <person name="LaButti K.M."/>
            <person name="Lechner B.E."/>
            <person name="Liimatainen K."/>
            <person name="Lipzen A."/>
            <person name="Lukacs Z."/>
            <person name="Mihaltcheva S."/>
            <person name="Morgado L.N."/>
            <person name="Niskanen T."/>
            <person name="Noordeloos M.E."/>
            <person name="Ohm R.A."/>
            <person name="Ortiz-Santana B."/>
            <person name="Ovrebo C."/>
            <person name="Racz N."/>
            <person name="Riley R."/>
            <person name="Savchenko A."/>
            <person name="Shiryaev A."/>
            <person name="Soop K."/>
            <person name="Spirin V."/>
            <person name="Szebenyi C."/>
            <person name="Tomsovsky M."/>
            <person name="Tulloss R.E."/>
            <person name="Uehling J."/>
            <person name="Grigoriev I.V."/>
            <person name="Vagvolgyi C."/>
            <person name="Papp T."/>
            <person name="Martin F.M."/>
            <person name="Miettinen O."/>
            <person name="Hibbett D.S."/>
            <person name="Nagy L.G."/>
        </authorList>
    </citation>
    <scope>NUCLEOTIDE SEQUENCE [LARGE SCALE GENOMIC DNA]</scope>
    <source>
        <strain evidence="3 4">CBS 962.96</strain>
    </source>
</reference>
<name>A0A4V4HC68_DENBC</name>
<feature type="compositionally biased region" description="Low complexity" evidence="1">
    <location>
        <begin position="140"/>
        <end position="174"/>
    </location>
</feature>
<feature type="signal peptide" evidence="2">
    <location>
        <begin position="1"/>
        <end position="23"/>
    </location>
</feature>
<organism evidence="3 4">
    <name type="scientific">Dendrothele bispora (strain CBS 962.96)</name>
    <dbReference type="NCBI Taxonomy" id="1314807"/>
    <lineage>
        <taxon>Eukaryota</taxon>
        <taxon>Fungi</taxon>
        <taxon>Dikarya</taxon>
        <taxon>Basidiomycota</taxon>
        <taxon>Agaricomycotina</taxon>
        <taxon>Agaricomycetes</taxon>
        <taxon>Agaricomycetidae</taxon>
        <taxon>Agaricales</taxon>
        <taxon>Agaricales incertae sedis</taxon>
        <taxon>Dendrothele</taxon>
    </lineage>
</organism>
<dbReference type="AlphaFoldDB" id="A0A4V4HC68"/>
<evidence type="ECO:0000313" key="3">
    <source>
        <dbReference type="EMBL" id="THU82035.1"/>
    </source>
</evidence>
<dbReference type="EMBL" id="ML179762">
    <property type="protein sequence ID" value="THU82035.1"/>
    <property type="molecule type" value="Genomic_DNA"/>
</dbReference>
<evidence type="ECO:0000256" key="2">
    <source>
        <dbReference type="SAM" id="SignalP"/>
    </source>
</evidence>
<keyword evidence="4" id="KW-1185">Reference proteome</keyword>
<dbReference type="Proteomes" id="UP000297245">
    <property type="component" value="Unassembled WGS sequence"/>
</dbReference>
<feature type="chain" id="PRO_5020849379" description="Extracellular membrane protein CFEM domain-containing protein" evidence="2">
    <location>
        <begin position="24"/>
        <end position="202"/>
    </location>
</feature>
<protein>
    <recommendedName>
        <fullName evidence="5">Extracellular membrane protein CFEM domain-containing protein</fullName>
    </recommendedName>
</protein>
<evidence type="ECO:0000313" key="4">
    <source>
        <dbReference type="Proteomes" id="UP000297245"/>
    </source>
</evidence>
<evidence type="ECO:0008006" key="5">
    <source>
        <dbReference type="Google" id="ProtNLM"/>
    </source>
</evidence>